<dbReference type="SUPFAM" id="SSF48452">
    <property type="entry name" value="TPR-like"/>
    <property type="match status" value="1"/>
</dbReference>
<dbReference type="OrthoDB" id="69928at2759"/>
<dbReference type="PANTHER" id="PTHR15696">
    <property type="entry name" value="SMG-7 SUPPRESSOR WITH MORPHOLOGICAL EFFECT ON GENITALIA PROTEIN 7"/>
    <property type="match status" value="1"/>
</dbReference>
<keyword evidence="6" id="KW-1185">Reference proteome</keyword>
<dbReference type="Pfam" id="PF10373">
    <property type="entry name" value="EST1_DNA_bind"/>
    <property type="match status" value="1"/>
</dbReference>
<evidence type="ECO:0000313" key="6">
    <source>
        <dbReference type="Proteomes" id="UP000007796"/>
    </source>
</evidence>
<protein>
    <recommendedName>
        <fullName evidence="1">Nonsense-mediated mRNA decay factor</fullName>
    </recommendedName>
</protein>
<dbReference type="GO" id="GO:0005634">
    <property type="term" value="C:nucleus"/>
    <property type="evidence" value="ECO:0007669"/>
    <property type="project" value="UniProtKB-SubCell"/>
</dbReference>
<feature type="region of interest" description="Disordered" evidence="2">
    <location>
        <begin position="680"/>
        <end position="708"/>
    </location>
</feature>
<feature type="compositionally biased region" description="Basic and acidic residues" evidence="2">
    <location>
        <begin position="399"/>
        <end position="409"/>
    </location>
</feature>
<evidence type="ECO:0000256" key="1">
    <source>
        <dbReference type="RuleBase" id="RU369098"/>
    </source>
</evidence>
<dbReference type="GO" id="GO:0000184">
    <property type="term" value="P:nuclear-transcribed mRNA catabolic process, nonsense-mediated decay"/>
    <property type="evidence" value="ECO:0007669"/>
    <property type="project" value="UniProtKB-KW"/>
</dbReference>
<comment type="function">
    <text evidence="1">Plays a role in nonsense-mediated mRNA decay.</text>
</comment>
<accession>F0XHM4</accession>
<organism evidence="6">
    <name type="scientific">Grosmannia clavigera (strain kw1407 / UAMH 11150)</name>
    <name type="common">Blue stain fungus</name>
    <name type="synonym">Graphiocladiella clavigera</name>
    <dbReference type="NCBI Taxonomy" id="655863"/>
    <lineage>
        <taxon>Eukaryota</taxon>
        <taxon>Fungi</taxon>
        <taxon>Dikarya</taxon>
        <taxon>Ascomycota</taxon>
        <taxon>Pezizomycotina</taxon>
        <taxon>Sordariomycetes</taxon>
        <taxon>Sordariomycetidae</taxon>
        <taxon>Ophiostomatales</taxon>
        <taxon>Ophiostomataceae</taxon>
        <taxon>Leptographium</taxon>
    </lineage>
</organism>
<dbReference type="InParanoid" id="F0XHM4"/>
<sequence>MASKQDAAEAERPWLEAKKIIHGMQKKLSQMSKEDSSNKKLADLDSVEHMLETLRLACMATTFSDLRFAHDNRVLDKLWQVHSLISTEYKKALQRHRGHGQIVQFRTIEKQYAKHLKTAQYFYKGFIERLSARYHLTPLQRIARLMKSETIKLDEVIDAQEANLNQELTLACYRTLLHLGDLARYRMNTSRQKGHNPEMALTYYGLAQDLMPQEGDAHHQMAVVMADQHRDFGVVYHFFRSWAVRNPNNLAPQNLASEFKRLLQPPPARKTGNAASDPYDTFGSWLIRLHAYYYKGEEFSQQDELEREVLHRWEVLLKSAEQPAYLQKALLTSIAAYDIALRRVKEEWSAARSKACQFVLLFIVRTILVLSRVLEAETQRLFGGPSVEEKAPGDSAKTSGKDRNSSDKAGKKKNSASDTCLSLFRTCMAWILIQHEDLVKFQEHLNPHIVDMHRAVTRCLSLFVEIISGTEAAPASYLLPEDAEVLGLAPLDSWTALHPSNSQDSFKMRIDEVGVQRLDPALETLARIYDIVESAIKLVSDDSFPWVATTVVESNREVTRIGYKEDHVTYAAPIAAASMASPVVASPLVTVAAAPIGSKGQVHLPSQPAEELAKSPLAPLIEAAPAVSPSIPWLPWTGGYPNVTGPSSFPAAASMPVAVETDAELDLMDSEAFSRVENFLSPPESHQPRTVSNAGRPEPATQSSTSYGMHTSTADDVFGQLNAQRSPVAASTTAATAAVATAAAAARIPTCGPNKAKPFPSLPWEFVFQPKPYPPLQHAMGMGGPTAAADEKTAFWSVSPSARSPGGLNNSSRGFPTALSPVGAAKAVPVLGSSPWGPTDGRLLPQQLQQAQAEALGFGTSPGLSYTSHFTANPSSSMPSVQSPRGLRDPFVSGFGSQNGPSTSLMGDSSFLDGQQNMRRKWQEAATAWGRGTPASRDDPTHFRNAVRQTSLMDETNAYDRNALLSALGNGHKSPQ</sequence>
<gene>
    <name evidence="5" type="ORF">CMQ_2555</name>
</gene>
<dbReference type="HOGENOM" id="CLU_304423_0_0_1"/>
<dbReference type="InterPro" id="IPR045153">
    <property type="entry name" value="Est1/Ebs1-like"/>
</dbReference>
<dbReference type="EMBL" id="GL629769">
    <property type="protein sequence ID" value="EFX02626.1"/>
    <property type="molecule type" value="Genomic_DNA"/>
</dbReference>
<evidence type="ECO:0000259" key="4">
    <source>
        <dbReference type="Pfam" id="PF10374"/>
    </source>
</evidence>
<dbReference type="PANTHER" id="PTHR15696:SF36">
    <property type="entry name" value="NONSENSE-MEDIATED MRNA DECAY FACTOR"/>
    <property type="match status" value="1"/>
</dbReference>
<evidence type="ECO:0000256" key="2">
    <source>
        <dbReference type="SAM" id="MobiDB-lite"/>
    </source>
</evidence>
<proteinExistence type="predicted"/>
<dbReference type="RefSeq" id="XP_014172108.1">
    <property type="nucleotide sequence ID" value="XM_014316633.1"/>
</dbReference>
<dbReference type="Pfam" id="PF10374">
    <property type="entry name" value="EST1"/>
    <property type="match status" value="1"/>
</dbReference>
<dbReference type="Gene3D" id="1.25.40.10">
    <property type="entry name" value="Tetratricopeptide repeat domain"/>
    <property type="match status" value="1"/>
</dbReference>
<feature type="region of interest" description="Disordered" evidence="2">
    <location>
        <begin position="385"/>
        <end position="414"/>
    </location>
</feature>
<dbReference type="eggNOG" id="KOG2162">
    <property type="taxonomic scope" value="Eukaryota"/>
</dbReference>
<reference evidence="5 6" key="1">
    <citation type="journal article" date="2011" name="Proc. Natl. Acad. Sci. U.S.A.">
        <title>Genome and transcriptome analyses of the mountain pine beetle-fungal symbiont Grosmannia clavigera, a lodgepole pine pathogen.</title>
        <authorList>
            <person name="DiGuistini S."/>
            <person name="Wang Y."/>
            <person name="Liao N.Y."/>
            <person name="Taylor G."/>
            <person name="Tanguay P."/>
            <person name="Feau N."/>
            <person name="Henrissat B."/>
            <person name="Chan S.K."/>
            <person name="Hesse-Orce U."/>
            <person name="Alamouti S.M."/>
            <person name="Tsui C.K.M."/>
            <person name="Docking R.T."/>
            <person name="Levasseur A."/>
            <person name="Haridas S."/>
            <person name="Robertson G."/>
            <person name="Birol I."/>
            <person name="Holt R.A."/>
            <person name="Marra M.A."/>
            <person name="Hamelin R.C."/>
            <person name="Hirst M."/>
            <person name="Jones S.J.M."/>
            <person name="Bohlmann J."/>
            <person name="Breuil C."/>
        </authorList>
    </citation>
    <scope>NUCLEOTIDE SEQUENCE [LARGE SCALE GENOMIC DNA]</scope>
    <source>
        <strain evidence="6">kw1407 / UAMH 11150</strain>
    </source>
</reference>
<evidence type="ECO:0000313" key="5">
    <source>
        <dbReference type="EMBL" id="EFX02626.1"/>
    </source>
</evidence>
<dbReference type="Proteomes" id="UP000007796">
    <property type="component" value="Unassembled WGS sequence"/>
</dbReference>
<keyword evidence="1" id="KW-0866">Nonsense-mediated mRNA decay</keyword>
<dbReference type="InterPro" id="IPR018834">
    <property type="entry name" value="DNA/RNA-bd_Est1-type"/>
</dbReference>
<dbReference type="STRING" id="655863.F0XHM4"/>
<feature type="domain" description="DNA/RNA-binding" evidence="3">
    <location>
        <begin position="200"/>
        <end position="492"/>
    </location>
</feature>
<evidence type="ECO:0000259" key="3">
    <source>
        <dbReference type="Pfam" id="PF10373"/>
    </source>
</evidence>
<dbReference type="AlphaFoldDB" id="F0XHM4"/>
<comment type="subcellular location">
    <subcellularLocation>
        <location evidence="1">Nucleus</location>
    </subcellularLocation>
</comment>
<dbReference type="GeneID" id="25975557"/>
<name>F0XHM4_GROCL</name>
<dbReference type="InterPro" id="IPR019458">
    <property type="entry name" value="Est1-like_N"/>
</dbReference>
<keyword evidence="1" id="KW-0539">Nucleus</keyword>
<dbReference type="InterPro" id="IPR011990">
    <property type="entry name" value="TPR-like_helical_dom_sf"/>
</dbReference>
<feature type="domain" description="Telomerase activating protein Est1-like N-terminal" evidence="4">
    <location>
        <begin position="74"/>
        <end position="187"/>
    </location>
</feature>